<evidence type="ECO:0000313" key="2">
    <source>
        <dbReference type="Proteomes" id="UP001198893"/>
    </source>
</evidence>
<accession>A0AAW4WPH0</accession>
<comment type="caution">
    <text evidence="1">The sequence shown here is derived from an EMBL/GenBank/DDBJ whole genome shotgun (WGS) entry which is preliminary data.</text>
</comment>
<gene>
    <name evidence="1" type="ORF">LKD47_09650</name>
</gene>
<organism evidence="1 2">
    <name type="scientific">Roseburia amylophila</name>
    <dbReference type="NCBI Taxonomy" id="2981794"/>
    <lineage>
        <taxon>Bacteria</taxon>
        <taxon>Bacillati</taxon>
        <taxon>Bacillota</taxon>
        <taxon>Clostridia</taxon>
        <taxon>Lachnospirales</taxon>
        <taxon>Lachnospiraceae</taxon>
        <taxon>Roseburia</taxon>
    </lineage>
</organism>
<dbReference type="AlphaFoldDB" id="A0AAW4WPH0"/>
<name>A0AAW4WPH0_9FIRM</name>
<reference evidence="1" key="1">
    <citation type="submission" date="2021-10" db="EMBL/GenBank/DDBJ databases">
        <title>Anaerobic single-cell dispensing facilitates the cultivation of human gut bacteria.</title>
        <authorList>
            <person name="Afrizal A."/>
        </authorList>
    </citation>
    <scope>NUCLEOTIDE SEQUENCE</scope>
    <source>
        <strain evidence="1">CLA-AA-H204</strain>
    </source>
</reference>
<proteinExistence type="predicted"/>
<sequence length="102" mass="12071">MVLDYMDKDKLSTKIYVDYSDESVRIENFTDDLIAKAFGNNETPTFSDYEKFLESRCFPRNRDHVKWILRDLGLDSYDPLAIVKKTAGRMAEDDMWIKFVEE</sequence>
<dbReference type="EMBL" id="JAJEQW010000010">
    <property type="protein sequence ID" value="MCC2242559.1"/>
    <property type="molecule type" value="Genomic_DNA"/>
</dbReference>
<evidence type="ECO:0000313" key="1">
    <source>
        <dbReference type="EMBL" id="MCC2242559.1"/>
    </source>
</evidence>
<dbReference type="RefSeq" id="WP_118639362.1">
    <property type="nucleotide sequence ID" value="NZ_JAJEQW010000010.1"/>
</dbReference>
<dbReference type="Proteomes" id="UP001198893">
    <property type="component" value="Unassembled WGS sequence"/>
</dbReference>
<protein>
    <submittedName>
        <fullName evidence="1">Uncharacterized protein</fullName>
    </submittedName>
</protein>